<dbReference type="STRING" id="797473.HMPREF9080_02612"/>
<dbReference type="Pfam" id="PF22335">
    <property type="entry name" value="Cas10-Cmr2_palm2"/>
    <property type="match status" value="1"/>
</dbReference>
<evidence type="ECO:0000313" key="4">
    <source>
        <dbReference type="EMBL" id="EHM51997.1"/>
    </source>
</evidence>
<dbReference type="InterPro" id="IPR024615">
    <property type="entry name" value="CRISPR-assoc_Cmr2_N"/>
</dbReference>
<dbReference type="PROSITE" id="PS50887">
    <property type="entry name" value="GGDEF"/>
    <property type="match status" value="1"/>
</dbReference>
<dbReference type="EMBL" id="AGCM01000148">
    <property type="protein sequence ID" value="EHM51997.1"/>
    <property type="molecule type" value="Genomic_DNA"/>
</dbReference>
<dbReference type="InterPro" id="IPR038242">
    <property type="entry name" value="Cmr2_N"/>
</dbReference>
<dbReference type="RefSeq" id="WP_006986604.1">
    <property type="nucleotide sequence ID" value="NZ_JH417958.1"/>
</dbReference>
<keyword evidence="1" id="KW-0547">Nucleotide-binding</keyword>
<dbReference type="NCBIfam" id="TIGR02577">
    <property type="entry name" value="cas_TM1794_Cmr2"/>
    <property type="match status" value="1"/>
</dbReference>
<protein>
    <submittedName>
        <fullName evidence="4">CRISPR-associated protein, Cmr2 family</fullName>
    </submittedName>
</protein>
<proteinExistence type="predicted"/>
<dbReference type="GO" id="GO:0000166">
    <property type="term" value="F:nucleotide binding"/>
    <property type="evidence" value="ECO:0007669"/>
    <property type="project" value="UniProtKB-KW"/>
</dbReference>
<reference evidence="4 5" key="1">
    <citation type="submission" date="2011-08" db="EMBL/GenBank/DDBJ databases">
        <authorList>
            <person name="Weinstock G."/>
            <person name="Sodergren E."/>
            <person name="Clifton S."/>
            <person name="Fulton L."/>
            <person name="Fulton B."/>
            <person name="Courtney L."/>
            <person name="Fronick C."/>
            <person name="Harrison M."/>
            <person name="Strong C."/>
            <person name="Farmer C."/>
            <person name="Delahaunty K."/>
            <person name="Markovic C."/>
            <person name="Hall O."/>
            <person name="Minx P."/>
            <person name="Tomlinson C."/>
            <person name="Mitreva M."/>
            <person name="Hou S."/>
            <person name="Chen J."/>
            <person name="Wollam A."/>
            <person name="Pepin K.H."/>
            <person name="Johnson M."/>
            <person name="Bhonagiri V."/>
            <person name="Zhang X."/>
            <person name="Suruliraj S."/>
            <person name="Warren W."/>
            <person name="Chinwalla A."/>
            <person name="Mardis E.R."/>
            <person name="Wilson R.K."/>
        </authorList>
    </citation>
    <scope>NUCLEOTIDE SEQUENCE [LARGE SCALE GENOMIC DNA]</scope>
    <source>
        <strain evidence="4 5">F0432</strain>
    </source>
</reference>
<dbReference type="InterPro" id="IPR000160">
    <property type="entry name" value="GGDEF_dom"/>
</dbReference>
<organism evidence="4 5">
    <name type="scientific">Cardiobacterium valvarum F0432</name>
    <dbReference type="NCBI Taxonomy" id="797473"/>
    <lineage>
        <taxon>Bacteria</taxon>
        <taxon>Pseudomonadati</taxon>
        <taxon>Pseudomonadota</taxon>
        <taxon>Gammaproteobacteria</taxon>
        <taxon>Cardiobacteriales</taxon>
        <taxon>Cardiobacteriaceae</taxon>
        <taxon>Cardiobacterium</taxon>
    </lineage>
</organism>
<keyword evidence="2" id="KW-0051">Antiviral defense</keyword>
<dbReference type="InterPro" id="IPR043128">
    <property type="entry name" value="Rev_trsase/Diguanyl_cyclase"/>
</dbReference>
<feature type="domain" description="GGDEF" evidence="3">
    <location>
        <begin position="323"/>
        <end position="466"/>
    </location>
</feature>
<dbReference type="InterPro" id="IPR054767">
    <property type="entry name" value="Cas10-Cmr2_palm2"/>
</dbReference>
<dbReference type="AlphaFoldDB" id="G9ZII8"/>
<sequence length="593" mass="64883">MNRYILIQSIGPVQGFIAAARRSRDLWSGSWLLSEIAKAAALHLLQQQAELIFPAVSDAATLHDDDFSVGNKIQACVTAANSDAVRQLAAAAAEAARQRFTTLATEARAKLGDAALRDNIWQAQINNYIEVQAAWAHIDDTADGYRTACERAASLLAARKATRDFSPAALTADDSTRCLPKSSLDGARETVLPAHVLGQTARRKLGLAEAEQLDCAGITKRLCGDPEQFTPFTRIAADSWLRQLPASVLPELCKAYEPLVACELATRVKGNSGCYHDFPYDAQYLYPARLAAEKPKSPAEAEALDKLRNVLRSLWREYGAPCSYGVLLLADGDRMGELLDKATTIEQHQNITCALTKFAGSVPGIMREYRGHAIYAGGDDVLGFVPLDSAYDCAQALAQHFADALQKPATQLQTERPPTLSVGLAIAHINTPLGHIRSLAARAERVAKGDQSAPDKQRNALGITLAVRSGSTSDIRLHWDDIAAHLAFRDWQDAYRAHQLPSRIAYDARAIYQRTDFGITADPTLLRDIRNAELTRMLAQACTRDGIKLDQKQTDALRTRHDALADLNTLANELITARWLTAKTQRDIGKEEQ</sequence>
<dbReference type="InterPro" id="IPR013407">
    <property type="entry name" value="CRISPR-assoc_prot_Cmr2"/>
</dbReference>
<accession>G9ZII8</accession>
<dbReference type="Proteomes" id="UP000004750">
    <property type="component" value="Unassembled WGS sequence"/>
</dbReference>
<dbReference type="PATRIC" id="fig|797473.3.peg.2139"/>
<evidence type="ECO:0000256" key="2">
    <source>
        <dbReference type="ARBA" id="ARBA00023118"/>
    </source>
</evidence>
<evidence type="ECO:0000256" key="1">
    <source>
        <dbReference type="ARBA" id="ARBA00022741"/>
    </source>
</evidence>
<dbReference type="GO" id="GO:0051607">
    <property type="term" value="P:defense response to virus"/>
    <property type="evidence" value="ECO:0007669"/>
    <property type="project" value="UniProtKB-KW"/>
</dbReference>
<dbReference type="Gene3D" id="3.30.70.270">
    <property type="match status" value="1"/>
</dbReference>
<dbReference type="Pfam" id="PF12469">
    <property type="entry name" value="Cmr2_N"/>
    <property type="match status" value="1"/>
</dbReference>
<name>G9ZII8_9GAMM</name>
<dbReference type="Gene3D" id="3.30.70.2220">
    <property type="entry name" value="CRISPR-Cas system, Cmr2 subunit, D1 domain, cysteine cluster"/>
    <property type="match status" value="1"/>
</dbReference>
<evidence type="ECO:0000313" key="5">
    <source>
        <dbReference type="Proteomes" id="UP000004750"/>
    </source>
</evidence>
<comment type="caution">
    <text evidence="4">The sequence shown here is derived from an EMBL/GenBank/DDBJ whole genome shotgun (WGS) entry which is preliminary data.</text>
</comment>
<dbReference type="HOGENOM" id="CLU_012640_1_0_6"/>
<evidence type="ECO:0000259" key="3">
    <source>
        <dbReference type="PROSITE" id="PS50887"/>
    </source>
</evidence>
<gene>
    <name evidence="4" type="ORF">HMPREF9080_02612</name>
</gene>